<evidence type="ECO:0008006" key="3">
    <source>
        <dbReference type="Google" id="ProtNLM"/>
    </source>
</evidence>
<gene>
    <name evidence="1" type="ORF">ACFSTE_04050</name>
</gene>
<accession>A0ABW5N705</accession>
<protein>
    <recommendedName>
        <fullName evidence="3">KTSC domain-containing protein</fullName>
    </recommendedName>
</protein>
<evidence type="ECO:0000313" key="2">
    <source>
        <dbReference type="Proteomes" id="UP001597459"/>
    </source>
</evidence>
<dbReference type="EMBL" id="JBHULX010000003">
    <property type="protein sequence ID" value="MFD2589988.1"/>
    <property type="molecule type" value="Genomic_DNA"/>
</dbReference>
<dbReference type="Proteomes" id="UP001597459">
    <property type="component" value="Unassembled WGS sequence"/>
</dbReference>
<organism evidence="1 2">
    <name type="scientific">Aquimarina hainanensis</name>
    <dbReference type="NCBI Taxonomy" id="1578017"/>
    <lineage>
        <taxon>Bacteria</taxon>
        <taxon>Pseudomonadati</taxon>
        <taxon>Bacteroidota</taxon>
        <taxon>Flavobacteriia</taxon>
        <taxon>Flavobacteriales</taxon>
        <taxon>Flavobacteriaceae</taxon>
        <taxon>Aquimarina</taxon>
    </lineage>
</organism>
<sequence>MLKKRTKKIIRAIKNTAAYKARSIDYTEHDDRVVVYNNNKSDHEDFVAIYAILPLTAFKLRIKAYKSKVYLEVK</sequence>
<reference evidence="2" key="1">
    <citation type="journal article" date="2019" name="Int. J. Syst. Evol. Microbiol.">
        <title>The Global Catalogue of Microorganisms (GCM) 10K type strain sequencing project: providing services to taxonomists for standard genome sequencing and annotation.</title>
        <authorList>
            <consortium name="The Broad Institute Genomics Platform"/>
            <consortium name="The Broad Institute Genome Sequencing Center for Infectious Disease"/>
            <person name="Wu L."/>
            <person name="Ma J."/>
        </authorList>
    </citation>
    <scope>NUCLEOTIDE SEQUENCE [LARGE SCALE GENOMIC DNA]</scope>
    <source>
        <strain evidence="2">KCTC 42423</strain>
    </source>
</reference>
<name>A0ABW5N705_9FLAO</name>
<proteinExistence type="predicted"/>
<evidence type="ECO:0000313" key="1">
    <source>
        <dbReference type="EMBL" id="MFD2589988.1"/>
    </source>
</evidence>
<dbReference type="RefSeq" id="WP_176029510.1">
    <property type="nucleotide sequence ID" value="NZ_JBHSJV010000001.1"/>
</dbReference>
<comment type="caution">
    <text evidence="1">The sequence shown here is derived from an EMBL/GenBank/DDBJ whole genome shotgun (WGS) entry which is preliminary data.</text>
</comment>
<keyword evidence="2" id="KW-1185">Reference proteome</keyword>